<evidence type="ECO:0000259" key="6">
    <source>
        <dbReference type="Pfam" id="PF04542"/>
    </source>
</evidence>
<evidence type="ECO:0000259" key="7">
    <source>
        <dbReference type="Pfam" id="PF08281"/>
    </source>
</evidence>
<dbReference type="InterPro" id="IPR036388">
    <property type="entry name" value="WH-like_DNA-bd_sf"/>
</dbReference>
<dbReference type="Gene3D" id="1.10.1740.10">
    <property type="match status" value="1"/>
</dbReference>
<protein>
    <submittedName>
        <fullName evidence="8">RNA polymerase sigma factor SigJ</fullName>
    </submittedName>
</protein>
<sequence length="297" mass="32222">MDEKNLLAERFEENRTHLRAVAYRMLGSIAEAEDAVQESWFRADRTDLSSVQNLPGWLTTVVGRVCLDMLRTRKALREDLLDTHVPDPVVSRLDAPAVDPEQEVLQADAVGLALLVVLETLPPAERLAFVLHDMFAVPFDDIAPIVDRTPATTRQLASRARHKVEGSAPSPDPDQTRQREVVEAFMAAARGGDFEALVSVLDPDIVFRVDAGSDPDALSKLVRGATTVASGAITFSRHAPHARLVLINGAVGLFTAVDGRPVSVMSFTVADGRVAEINLISDPDRLPAITASLHLTD</sequence>
<keyword evidence="3" id="KW-0805">Transcription regulation</keyword>
<dbReference type="NCBIfam" id="TIGR02937">
    <property type="entry name" value="sigma70-ECF"/>
    <property type="match status" value="1"/>
</dbReference>
<dbReference type="RefSeq" id="WP_206962794.1">
    <property type="nucleotide sequence ID" value="NZ_BAAAJJ010000003.1"/>
</dbReference>
<feature type="domain" description="RNA polymerase sigma factor 70 region 4 type 2" evidence="7">
    <location>
        <begin position="113"/>
        <end position="163"/>
    </location>
</feature>
<dbReference type="PANTHER" id="PTHR30173">
    <property type="entry name" value="SIGMA 19 FACTOR"/>
    <property type="match status" value="1"/>
</dbReference>
<gene>
    <name evidence="8" type="primary">sigJ</name>
    <name evidence="8" type="ORF">J0695_16415</name>
</gene>
<evidence type="ECO:0000256" key="3">
    <source>
        <dbReference type="ARBA" id="ARBA00023015"/>
    </source>
</evidence>
<keyword evidence="4" id="KW-0731">Sigma factor</keyword>
<dbReference type="GO" id="GO:0006352">
    <property type="term" value="P:DNA-templated transcription initiation"/>
    <property type="evidence" value="ECO:0007669"/>
    <property type="project" value="InterPro"/>
</dbReference>
<dbReference type="Gene3D" id="1.10.10.10">
    <property type="entry name" value="Winged helix-like DNA-binding domain superfamily/Winged helix DNA-binding domain"/>
    <property type="match status" value="1"/>
</dbReference>
<dbReference type="SUPFAM" id="SSF88946">
    <property type="entry name" value="Sigma2 domain of RNA polymerase sigma factors"/>
    <property type="match status" value="1"/>
</dbReference>
<dbReference type="Proteomes" id="UP000664167">
    <property type="component" value="Unassembled WGS sequence"/>
</dbReference>
<organism evidence="8 9">
    <name type="scientific">Streptomyces beijiangensis</name>
    <dbReference type="NCBI Taxonomy" id="163361"/>
    <lineage>
        <taxon>Bacteria</taxon>
        <taxon>Bacillati</taxon>
        <taxon>Actinomycetota</taxon>
        <taxon>Actinomycetes</taxon>
        <taxon>Kitasatosporales</taxon>
        <taxon>Streptomycetaceae</taxon>
        <taxon>Streptomyces</taxon>
    </lineage>
</organism>
<dbReference type="EMBL" id="JAFLRJ010000149">
    <property type="protein sequence ID" value="MBO0513372.1"/>
    <property type="molecule type" value="Genomic_DNA"/>
</dbReference>
<feature type="domain" description="RNA polymerase sigma-70 region 2" evidence="6">
    <location>
        <begin position="11"/>
        <end position="74"/>
    </location>
</feature>
<dbReference type="SUPFAM" id="SSF88659">
    <property type="entry name" value="Sigma3 and sigma4 domains of RNA polymerase sigma factors"/>
    <property type="match status" value="1"/>
</dbReference>
<dbReference type="InterPro" id="IPR013249">
    <property type="entry name" value="RNA_pol_sigma70_r4_t2"/>
</dbReference>
<dbReference type="PANTHER" id="PTHR30173:SF43">
    <property type="entry name" value="ECF RNA POLYMERASE SIGMA FACTOR SIGI-RELATED"/>
    <property type="match status" value="1"/>
</dbReference>
<evidence type="ECO:0000256" key="1">
    <source>
        <dbReference type="ARBA" id="ARBA00010641"/>
    </source>
</evidence>
<proteinExistence type="inferred from homology"/>
<dbReference type="InterPro" id="IPR013325">
    <property type="entry name" value="RNA_pol_sigma_r2"/>
</dbReference>
<dbReference type="NCBIfam" id="NF007214">
    <property type="entry name" value="PRK09636.1"/>
    <property type="match status" value="1"/>
</dbReference>
<dbReference type="GO" id="GO:0003677">
    <property type="term" value="F:DNA binding"/>
    <property type="evidence" value="ECO:0007669"/>
    <property type="project" value="InterPro"/>
</dbReference>
<dbReference type="InterPro" id="IPR014284">
    <property type="entry name" value="RNA_pol_sigma-70_dom"/>
</dbReference>
<dbReference type="Gene3D" id="3.10.450.50">
    <property type="match status" value="1"/>
</dbReference>
<dbReference type="InterPro" id="IPR032710">
    <property type="entry name" value="NTF2-like_dom_sf"/>
</dbReference>
<evidence type="ECO:0000313" key="8">
    <source>
        <dbReference type="EMBL" id="MBO0513372.1"/>
    </source>
</evidence>
<reference evidence="8" key="1">
    <citation type="submission" date="2021-03" db="EMBL/GenBank/DDBJ databases">
        <title>Streptomyces poriferae sp. nov., a novel marine sponge-derived Actinobacteria species with anti-MRSA activity.</title>
        <authorList>
            <person name="Sandoval-Powers M."/>
            <person name="Kralova S."/>
            <person name="Nguyen G.-S."/>
            <person name="Fawwal D."/>
            <person name="Degnes K."/>
            <person name="Klinkenberg G."/>
            <person name="Sletta H."/>
            <person name="Wentzel A."/>
            <person name="Liles M.R."/>
        </authorList>
    </citation>
    <scope>NUCLEOTIDE SEQUENCE</scope>
    <source>
        <strain evidence="8">DSM 41794</strain>
    </source>
</reference>
<comment type="caution">
    <text evidence="8">The sequence shown here is derived from an EMBL/GenBank/DDBJ whole genome shotgun (WGS) entry which is preliminary data.</text>
</comment>
<keyword evidence="9" id="KW-1185">Reference proteome</keyword>
<dbReference type="GO" id="GO:0016987">
    <property type="term" value="F:sigma factor activity"/>
    <property type="evidence" value="ECO:0007669"/>
    <property type="project" value="UniProtKB-KW"/>
</dbReference>
<keyword evidence="5" id="KW-0804">Transcription</keyword>
<dbReference type="InterPro" id="IPR007627">
    <property type="entry name" value="RNA_pol_sigma70_r2"/>
</dbReference>
<dbReference type="Pfam" id="PF08281">
    <property type="entry name" value="Sigma70_r4_2"/>
    <property type="match status" value="1"/>
</dbReference>
<accession>A0A939F9F6</accession>
<dbReference type="InterPro" id="IPR013324">
    <property type="entry name" value="RNA_pol_sigma_r3/r4-like"/>
</dbReference>
<name>A0A939F9F6_9ACTN</name>
<evidence type="ECO:0000256" key="5">
    <source>
        <dbReference type="ARBA" id="ARBA00023163"/>
    </source>
</evidence>
<comment type="similarity">
    <text evidence="1">Belongs to the sigma-70 factor family. ECF subfamily.</text>
</comment>
<dbReference type="InterPro" id="IPR052704">
    <property type="entry name" value="ECF_Sigma-70_Domain"/>
</dbReference>
<dbReference type="SUPFAM" id="SSF54427">
    <property type="entry name" value="NTF2-like"/>
    <property type="match status" value="1"/>
</dbReference>
<dbReference type="Pfam" id="PF04542">
    <property type="entry name" value="Sigma70_r2"/>
    <property type="match status" value="1"/>
</dbReference>
<evidence type="ECO:0000256" key="4">
    <source>
        <dbReference type="ARBA" id="ARBA00023082"/>
    </source>
</evidence>
<evidence type="ECO:0000256" key="2">
    <source>
        <dbReference type="ARBA" id="ARBA00011344"/>
    </source>
</evidence>
<comment type="subunit">
    <text evidence="2">Interacts transiently with the RNA polymerase catalytic core formed by RpoA, RpoB, RpoC and RpoZ (2 alpha, 1 beta, 1 beta' and 1 omega subunit) to form the RNA polymerase holoenzyme that can initiate transcription.</text>
</comment>
<evidence type="ECO:0000313" key="9">
    <source>
        <dbReference type="Proteomes" id="UP000664167"/>
    </source>
</evidence>
<dbReference type="AlphaFoldDB" id="A0A939F9F6"/>